<dbReference type="GO" id="GO:0006355">
    <property type="term" value="P:regulation of DNA-templated transcription"/>
    <property type="evidence" value="ECO:0007669"/>
    <property type="project" value="InterPro"/>
</dbReference>
<feature type="domain" description="Response regulatory" evidence="7">
    <location>
        <begin position="2"/>
        <end position="122"/>
    </location>
</feature>
<keyword evidence="3 8" id="KW-0238">DNA-binding</keyword>
<dbReference type="SUPFAM" id="SSF46894">
    <property type="entry name" value="C-terminal effector domain of the bipartite response regulators"/>
    <property type="match status" value="1"/>
</dbReference>
<dbReference type="InterPro" id="IPR039420">
    <property type="entry name" value="WalR-like"/>
</dbReference>
<evidence type="ECO:0000256" key="5">
    <source>
        <dbReference type="PROSITE-ProRule" id="PRU00169"/>
    </source>
</evidence>
<dbReference type="SUPFAM" id="SSF52172">
    <property type="entry name" value="CheY-like"/>
    <property type="match status" value="1"/>
</dbReference>
<dbReference type="RefSeq" id="WP_185003854.1">
    <property type="nucleotide sequence ID" value="NZ_BAAAUI010000027.1"/>
</dbReference>
<keyword evidence="4" id="KW-0804">Transcription</keyword>
<feature type="domain" description="HTH luxR-type" evidence="6">
    <location>
        <begin position="144"/>
        <end position="215"/>
    </location>
</feature>
<proteinExistence type="predicted"/>
<keyword evidence="1 5" id="KW-0597">Phosphoprotein</keyword>
<dbReference type="PROSITE" id="PS50043">
    <property type="entry name" value="HTH_LUXR_2"/>
    <property type="match status" value="1"/>
</dbReference>
<evidence type="ECO:0000313" key="8">
    <source>
        <dbReference type="EMBL" id="MBB4677973.1"/>
    </source>
</evidence>
<dbReference type="InterPro" id="IPR058245">
    <property type="entry name" value="NreC/VraR/RcsB-like_REC"/>
</dbReference>
<dbReference type="InterPro" id="IPR001789">
    <property type="entry name" value="Sig_transdc_resp-reg_receiver"/>
</dbReference>
<evidence type="ECO:0000256" key="1">
    <source>
        <dbReference type="ARBA" id="ARBA00022553"/>
    </source>
</evidence>
<dbReference type="PANTHER" id="PTHR43214">
    <property type="entry name" value="TWO-COMPONENT RESPONSE REGULATOR"/>
    <property type="match status" value="1"/>
</dbReference>
<evidence type="ECO:0000256" key="4">
    <source>
        <dbReference type="ARBA" id="ARBA00023163"/>
    </source>
</evidence>
<evidence type="ECO:0000256" key="2">
    <source>
        <dbReference type="ARBA" id="ARBA00023015"/>
    </source>
</evidence>
<dbReference type="SMART" id="SM00448">
    <property type="entry name" value="REC"/>
    <property type="match status" value="1"/>
</dbReference>
<dbReference type="Proteomes" id="UP000533598">
    <property type="component" value="Unassembled WGS sequence"/>
</dbReference>
<name>A0A7W7CDT5_9PSEU</name>
<comment type="caution">
    <text evidence="8">The sequence shown here is derived from an EMBL/GenBank/DDBJ whole genome shotgun (WGS) entry which is preliminary data.</text>
</comment>
<dbReference type="EMBL" id="JACHMH010000001">
    <property type="protein sequence ID" value="MBB4677973.1"/>
    <property type="molecule type" value="Genomic_DNA"/>
</dbReference>
<dbReference type="CDD" id="cd06170">
    <property type="entry name" value="LuxR_C_like"/>
    <property type="match status" value="1"/>
</dbReference>
<evidence type="ECO:0000313" key="9">
    <source>
        <dbReference type="Proteomes" id="UP000533598"/>
    </source>
</evidence>
<dbReference type="InterPro" id="IPR011006">
    <property type="entry name" value="CheY-like_superfamily"/>
</dbReference>
<dbReference type="Pfam" id="PF00072">
    <property type="entry name" value="Response_reg"/>
    <property type="match status" value="1"/>
</dbReference>
<dbReference type="InterPro" id="IPR016032">
    <property type="entry name" value="Sig_transdc_resp-reg_C-effctor"/>
</dbReference>
<dbReference type="SMART" id="SM00421">
    <property type="entry name" value="HTH_LUXR"/>
    <property type="match status" value="1"/>
</dbReference>
<feature type="modified residue" description="4-aspartylphosphate" evidence="5">
    <location>
        <position position="52"/>
    </location>
</feature>
<dbReference type="CDD" id="cd17535">
    <property type="entry name" value="REC_NarL-like"/>
    <property type="match status" value="1"/>
</dbReference>
<dbReference type="InterPro" id="IPR000792">
    <property type="entry name" value="Tscrpt_reg_LuxR_C"/>
</dbReference>
<dbReference type="PANTHER" id="PTHR43214:SF24">
    <property type="entry name" value="TRANSCRIPTIONAL REGULATORY PROTEIN NARL-RELATED"/>
    <property type="match status" value="1"/>
</dbReference>
<sequence length="215" mass="22921">MRIVIAEDDALLREGLTLLLRSEGMDVVTAVEHPDALLEAIAAESPDVAVVDVRLPPTFTDEGLRAAVEARRRHPGLAVLVLSAYVEDSYAGELLASPGGGVGYLLKERVGKVADFLDALNRVAAGGTALDPEVVSQLLVRRRADDPIRTLTAREREVLALMAEGHSNTTIGELLVISAGAVHKHIGNIFTKLDLPSTDGAGHRRVQAVLAYLRA</sequence>
<keyword evidence="9" id="KW-1185">Reference proteome</keyword>
<organism evidence="8 9">
    <name type="scientific">Crossiella cryophila</name>
    <dbReference type="NCBI Taxonomy" id="43355"/>
    <lineage>
        <taxon>Bacteria</taxon>
        <taxon>Bacillati</taxon>
        <taxon>Actinomycetota</taxon>
        <taxon>Actinomycetes</taxon>
        <taxon>Pseudonocardiales</taxon>
        <taxon>Pseudonocardiaceae</taxon>
        <taxon>Crossiella</taxon>
    </lineage>
</organism>
<dbReference type="GO" id="GO:0003677">
    <property type="term" value="F:DNA binding"/>
    <property type="evidence" value="ECO:0007669"/>
    <property type="project" value="UniProtKB-KW"/>
</dbReference>
<accession>A0A7W7CDT5</accession>
<evidence type="ECO:0000259" key="6">
    <source>
        <dbReference type="PROSITE" id="PS50043"/>
    </source>
</evidence>
<evidence type="ECO:0000259" key="7">
    <source>
        <dbReference type="PROSITE" id="PS50110"/>
    </source>
</evidence>
<keyword evidence="2" id="KW-0805">Transcription regulation</keyword>
<dbReference type="PROSITE" id="PS50110">
    <property type="entry name" value="RESPONSE_REGULATORY"/>
    <property type="match status" value="1"/>
</dbReference>
<dbReference type="GO" id="GO:0000160">
    <property type="term" value="P:phosphorelay signal transduction system"/>
    <property type="evidence" value="ECO:0007669"/>
    <property type="project" value="InterPro"/>
</dbReference>
<evidence type="ECO:0000256" key="3">
    <source>
        <dbReference type="ARBA" id="ARBA00023125"/>
    </source>
</evidence>
<dbReference type="PRINTS" id="PR00038">
    <property type="entry name" value="HTHLUXR"/>
</dbReference>
<dbReference type="Gene3D" id="3.40.50.2300">
    <property type="match status" value="1"/>
</dbReference>
<dbReference type="Pfam" id="PF00196">
    <property type="entry name" value="GerE"/>
    <property type="match status" value="1"/>
</dbReference>
<dbReference type="AlphaFoldDB" id="A0A7W7CDT5"/>
<reference evidence="8 9" key="1">
    <citation type="submission" date="2020-08" db="EMBL/GenBank/DDBJ databases">
        <title>Sequencing the genomes of 1000 actinobacteria strains.</title>
        <authorList>
            <person name="Klenk H.-P."/>
        </authorList>
    </citation>
    <scope>NUCLEOTIDE SEQUENCE [LARGE SCALE GENOMIC DNA]</scope>
    <source>
        <strain evidence="8 9">DSM 44230</strain>
    </source>
</reference>
<protein>
    <submittedName>
        <fullName evidence="8">DNA-binding NarL/FixJ family response regulator</fullName>
    </submittedName>
</protein>
<gene>
    <name evidence="8" type="ORF">HNR67_004091</name>
</gene>